<evidence type="ECO:0000256" key="5">
    <source>
        <dbReference type="ARBA" id="ARBA00022723"/>
    </source>
</evidence>
<comment type="similarity">
    <text evidence="1">Belongs to the carbohydrate kinase pfkB family.</text>
</comment>
<keyword evidence="10 12" id="KW-0630">Potassium</keyword>
<dbReference type="UniPathway" id="UPA00916">
    <property type="reaction ID" value="UER00889"/>
</dbReference>
<feature type="binding site" evidence="12">
    <location>
        <position position="185"/>
    </location>
    <ligand>
        <name>ATP</name>
        <dbReference type="ChEBI" id="CHEBI:30616"/>
    </ligand>
</feature>
<dbReference type="HAMAP" id="MF_01987">
    <property type="entry name" value="Ribokinase"/>
    <property type="match status" value="1"/>
</dbReference>
<dbReference type="EMBL" id="LHQM01000013">
    <property type="protein sequence ID" value="KPJ22450.1"/>
    <property type="molecule type" value="Genomic_DNA"/>
</dbReference>
<feature type="active site" description="Proton acceptor" evidence="12">
    <location>
        <position position="244"/>
    </location>
</feature>
<evidence type="ECO:0000256" key="9">
    <source>
        <dbReference type="ARBA" id="ARBA00022842"/>
    </source>
</evidence>
<evidence type="ECO:0000256" key="2">
    <source>
        <dbReference type="ARBA" id="ARBA00012035"/>
    </source>
</evidence>
<gene>
    <name evidence="12" type="primary">rbsK</name>
    <name evidence="14" type="ORF">AKK44_04240</name>
</gene>
<keyword evidence="8 12" id="KW-0067">ATP-binding</keyword>
<comment type="caution">
    <text evidence="14">The sequence shown here is derived from an EMBL/GenBank/DDBJ whole genome shotgun (WGS) entry which is preliminary data.</text>
</comment>
<comment type="function">
    <text evidence="12">Catalyzes the phosphorylation of ribose at O-5 in a reaction requiring ATP and magnesium. The resulting D-ribose-5-phosphate can then be used either for sythesis of nucleotides, histidine, and tryptophan, or as a component of the pentose phosphate pathway.</text>
</comment>
<reference evidence="14 15" key="1">
    <citation type="submission" date="2015-08" db="EMBL/GenBank/DDBJ databases">
        <title>Genome sequence of Streptococcus phocae subsp. phocae ATCC 51973T isolated from liver specimen obtained from seal.</title>
        <authorList>
            <person name="Avendano-Herrera R."/>
        </authorList>
    </citation>
    <scope>NUCLEOTIDE SEQUENCE [LARGE SCALE GENOMIC DNA]</scope>
    <source>
        <strain evidence="14 15">ATCC 51973</strain>
    </source>
</reference>
<sequence>MTNIVVIGSISMDLIMETTRIPKQGETVFGDSFSMLPGGKGANQAVAVGRLSSDNDSISMLGAVGQDAFGPILLKNLQEKNLCIDLVGTVPGSSGMAQITLYQQDNRIIYCPGANGKVDTKLWSKEWDVIGAADLVILQNEIPHESNKHIAQWCHDRAIPVLYNPAPARKTDIELLEWVTYITPNQHEVQELFPEYSLEEALQRYPNQLIVTLGKQGSTYCDGDAIRQIPAIKTEALDTTGAGDTFNGALGYAISKGLSLDSALGFATLAAHLSVQKFGAQNGMPHLSDMKEHEAYEKAWDFE</sequence>
<feature type="binding site" evidence="12">
    <location>
        <begin position="11"/>
        <end position="13"/>
    </location>
    <ligand>
        <name>substrate</name>
    </ligand>
</feature>
<evidence type="ECO:0000256" key="8">
    <source>
        <dbReference type="ARBA" id="ARBA00022840"/>
    </source>
</evidence>
<keyword evidence="6 12" id="KW-0547">Nucleotide-binding</keyword>
<dbReference type="Proteomes" id="UP000049578">
    <property type="component" value="Unassembled WGS sequence"/>
</dbReference>
<comment type="activity regulation">
    <text evidence="12">Activated by a monovalent cation that binds near, but not in, the active site. The most likely occupant of the site in vivo is potassium. Ion binding induces a conformational change that may alter substrate affinity.</text>
</comment>
<feature type="binding site" evidence="12">
    <location>
        <begin position="39"/>
        <end position="43"/>
    </location>
    <ligand>
        <name>substrate</name>
    </ligand>
</feature>
<dbReference type="CDD" id="cd01174">
    <property type="entry name" value="ribokinase"/>
    <property type="match status" value="1"/>
</dbReference>
<evidence type="ECO:0000256" key="6">
    <source>
        <dbReference type="ARBA" id="ARBA00022741"/>
    </source>
</evidence>
<keyword evidence="11 12" id="KW-0119">Carbohydrate metabolism</keyword>
<evidence type="ECO:0000256" key="10">
    <source>
        <dbReference type="ARBA" id="ARBA00022958"/>
    </source>
</evidence>
<name>A0A0P6SLT1_9STRE</name>
<protein>
    <recommendedName>
        <fullName evidence="3 12">Ribokinase</fullName>
        <shortName evidence="12">RK</shortName>
        <ecNumber evidence="2 12">2.7.1.15</ecNumber>
    </recommendedName>
</protein>
<comment type="pathway">
    <text evidence="12">Carbohydrate metabolism; D-ribose degradation; D-ribose 5-phosphate from beta-D-ribopyranose: step 2/2.</text>
</comment>
<keyword evidence="5 12" id="KW-0479">Metal-binding</keyword>
<feature type="binding site" evidence="12">
    <location>
        <position position="277"/>
    </location>
    <ligand>
        <name>K(+)</name>
        <dbReference type="ChEBI" id="CHEBI:29103"/>
    </ligand>
</feature>
<evidence type="ECO:0000256" key="1">
    <source>
        <dbReference type="ARBA" id="ARBA00005380"/>
    </source>
</evidence>
<evidence type="ECO:0000256" key="11">
    <source>
        <dbReference type="ARBA" id="ARBA00023277"/>
    </source>
</evidence>
<dbReference type="Pfam" id="PF00294">
    <property type="entry name" value="PfkB"/>
    <property type="match status" value="1"/>
</dbReference>
<dbReference type="STRING" id="119224.AKK44_04240"/>
<dbReference type="PROSITE" id="PS00583">
    <property type="entry name" value="PFKB_KINASES_1"/>
    <property type="match status" value="1"/>
</dbReference>
<feature type="binding site" evidence="12">
    <location>
        <position position="244"/>
    </location>
    <ligand>
        <name>substrate</name>
    </ligand>
</feature>
<evidence type="ECO:0000256" key="4">
    <source>
        <dbReference type="ARBA" id="ARBA00022679"/>
    </source>
</evidence>
<feature type="binding site" evidence="12">
    <location>
        <position position="141"/>
    </location>
    <ligand>
        <name>substrate</name>
    </ligand>
</feature>
<evidence type="ECO:0000256" key="3">
    <source>
        <dbReference type="ARBA" id="ARBA00016943"/>
    </source>
</evidence>
<evidence type="ECO:0000259" key="13">
    <source>
        <dbReference type="Pfam" id="PF00294"/>
    </source>
</evidence>
<feature type="binding site" evidence="12">
    <location>
        <position position="238"/>
    </location>
    <ligand>
        <name>K(+)</name>
        <dbReference type="ChEBI" id="CHEBI:29103"/>
    </ligand>
</feature>
<dbReference type="SUPFAM" id="SSF53613">
    <property type="entry name" value="Ribokinase-like"/>
    <property type="match status" value="1"/>
</dbReference>
<feature type="domain" description="Carbohydrate kinase PfkB" evidence="13">
    <location>
        <begin position="1"/>
        <end position="286"/>
    </location>
</feature>
<dbReference type="GO" id="GO:0005524">
    <property type="term" value="F:ATP binding"/>
    <property type="evidence" value="ECO:0007669"/>
    <property type="project" value="UniProtKB-UniRule"/>
</dbReference>
<feature type="binding site" evidence="12">
    <location>
        <position position="274"/>
    </location>
    <ligand>
        <name>K(+)</name>
        <dbReference type="ChEBI" id="CHEBI:29103"/>
    </ligand>
</feature>
<evidence type="ECO:0000313" key="15">
    <source>
        <dbReference type="Proteomes" id="UP000049578"/>
    </source>
</evidence>
<feature type="binding site" evidence="12">
    <location>
        <position position="279"/>
    </location>
    <ligand>
        <name>K(+)</name>
        <dbReference type="ChEBI" id="CHEBI:29103"/>
    </ligand>
</feature>
<dbReference type="RefSeq" id="WP_054278658.1">
    <property type="nucleotide sequence ID" value="NZ_LHQM01000013.1"/>
</dbReference>
<feature type="binding site" evidence="12">
    <location>
        <position position="240"/>
    </location>
    <ligand>
        <name>K(+)</name>
        <dbReference type="ChEBI" id="CHEBI:29103"/>
    </ligand>
</feature>
<keyword evidence="7 12" id="KW-0418">Kinase</keyword>
<comment type="similarity">
    <text evidence="12">Belongs to the carbohydrate kinase PfkB family. Ribokinase subfamily.</text>
</comment>
<dbReference type="InterPro" id="IPR002173">
    <property type="entry name" value="Carboh/pur_kinase_PfkB_CS"/>
</dbReference>
<comment type="catalytic activity">
    <reaction evidence="12">
        <text>D-ribose + ATP = D-ribose 5-phosphate + ADP + H(+)</text>
        <dbReference type="Rhea" id="RHEA:13697"/>
        <dbReference type="ChEBI" id="CHEBI:15378"/>
        <dbReference type="ChEBI" id="CHEBI:30616"/>
        <dbReference type="ChEBI" id="CHEBI:47013"/>
        <dbReference type="ChEBI" id="CHEBI:78346"/>
        <dbReference type="ChEBI" id="CHEBI:456216"/>
        <dbReference type="EC" id="2.7.1.15"/>
    </reaction>
</comment>
<comment type="caution">
    <text evidence="12">Lacks conserved residue(s) required for the propagation of feature annotation.</text>
</comment>
<dbReference type="AlphaFoldDB" id="A0A0P6SLT1"/>
<comment type="subunit">
    <text evidence="12">Homodimer.</text>
</comment>
<organism evidence="14 15">
    <name type="scientific">Streptococcus phocae</name>
    <dbReference type="NCBI Taxonomy" id="119224"/>
    <lineage>
        <taxon>Bacteria</taxon>
        <taxon>Bacillati</taxon>
        <taxon>Bacillota</taxon>
        <taxon>Bacilli</taxon>
        <taxon>Lactobacillales</taxon>
        <taxon>Streptococcaceae</taxon>
        <taxon>Streptococcus</taxon>
    </lineage>
</organism>
<dbReference type="GO" id="GO:0004747">
    <property type="term" value="F:ribokinase activity"/>
    <property type="evidence" value="ECO:0007669"/>
    <property type="project" value="UniProtKB-UniRule"/>
</dbReference>
<comment type="cofactor">
    <cofactor evidence="12">
        <name>Mg(2+)</name>
        <dbReference type="ChEBI" id="CHEBI:18420"/>
    </cofactor>
    <text evidence="12">Requires a divalent cation, most likely magnesium in vivo, as an electrophilic catalyst to aid phosphoryl group transfer. It is the chelate of the metal and the nucleotide that is the actual substrate.</text>
</comment>
<feature type="binding site" evidence="12">
    <location>
        <begin position="243"/>
        <end position="244"/>
    </location>
    <ligand>
        <name>ATP</name>
        <dbReference type="ChEBI" id="CHEBI:30616"/>
    </ligand>
</feature>
<dbReference type="PANTHER" id="PTHR10584:SF166">
    <property type="entry name" value="RIBOKINASE"/>
    <property type="match status" value="1"/>
</dbReference>
<evidence type="ECO:0000256" key="12">
    <source>
        <dbReference type="HAMAP-Rule" id="MF_01987"/>
    </source>
</evidence>
<accession>A0A0P6SLT1</accession>
<dbReference type="GO" id="GO:0005829">
    <property type="term" value="C:cytosol"/>
    <property type="evidence" value="ECO:0007669"/>
    <property type="project" value="TreeGrafter"/>
</dbReference>
<dbReference type="PATRIC" id="fig|119224.3.peg.379"/>
<keyword evidence="12" id="KW-0963">Cytoplasm</keyword>
<dbReference type="InterPro" id="IPR002139">
    <property type="entry name" value="Ribo/fructo_kinase"/>
</dbReference>
<dbReference type="GO" id="GO:0019303">
    <property type="term" value="P:D-ribose catabolic process"/>
    <property type="evidence" value="ECO:0007669"/>
    <property type="project" value="UniProtKB-UniRule"/>
</dbReference>
<comment type="subcellular location">
    <subcellularLocation>
        <location evidence="12">Cytoplasm</location>
    </subcellularLocation>
</comment>
<keyword evidence="15" id="KW-1185">Reference proteome</keyword>
<keyword evidence="9 12" id="KW-0460">Magnesium</keyword>
<evidence type="ECO:0000313" key="14">
    <source>
        <dbReference type="EMBL" id="KPJ22450.1"/>
    </source>
</evidence>
<dbReference type="InterPro" id="IPR011877">
    <property type="entry name" value="Ribokinase"/>
</dbReference>
<feature type="binding site" evidence="12">
    <location>
        <begin position="212"/>
        <end position="217"/>
    </location>
    <ligand>
        <name>ATP</name>
        <dbReference type="ChEBI" id="CHEBI:30616"/>
    </ligand>
</feature>
<dbReference type="Gene3D" id="3.40.1190.20">
    <property type="match status" value="1"/>
</dbReference>
<evidence type="ECO:0000256" key="7">
    <source>
        <dbReference type="ARBA" id="ARBA00022777"/>
    </source>
</evidence>
<dbReference type="InterPro" id="IPR011611">
    <property type="entry name" value="PfkB_dom"/>
</dbReference>
<dbReference type="PANTHER" id="PTHR10584">
    <property type="entry name" value="SUGAR KINASE"/>
    <property type="match status" value="1"/>
</dbReference>
<proteinExistence type="inferred from homology"/>
<dbReference type="EC" id="2.7.1.15" evidence="2 12"/>
<dbReference type="PRINTS" id="PR00990">
    <property type="entry name" value="RIBOKINASE"/>
</dbReference>
<dbReference type="GO" id="GO:0046872">
    <property type="term" value="F:metal ion binding"/>
    <property type="evidence" value="ECO:0007669"/>
    <property type="project" value="UniProtKB-KW"/>
</dbReference>
<keyword evidence="4 12" id="KW-0808">Transferase</keyword>
<dbReference type="InterPro" id="IPR029056">
    <property type="entry name" value="Ribokinase-like"/>
</dbReference>